<comment type="function">
    <text evidence="7">Reversible hydration of carbon dioxide.</text>
</comment>
<dbReference type="GO" id="GO:0015976">
    <property type="term" value="P:carbon utilization"/>
    <property type="evidence" value="ECO:0007669"/>
    <property type="project" value="InterPro"/>
</dbReference>
<sequence length="238" mass="26388">MNLLFLFLILQIAESDPRVPTSIDALFVHNRAWAAGMEAERPGFFTNLLAQQEPKYMWIGCSDSRVPANQITGLQPGEVFVHRNIANVVVPTDLNCLSTIQYAVDQLHVEHLMVVGHYGCGGVMAGLTGMRVGLADNWIRHVSDVRDRHRKLLDAIDPAYQHDALCELNVIEQVVNVAQTTVMADAWERGQQVTLHGWCYGLKDGLINNLHMTVAGRDELEAQYQAAVEGVAKAPRGH</sequence>
<dbReference type="Pfam" id="PF00484">
    <property type="entry name" value="Pro_CA"/>
    <property type="match status" value="1"/>
</dbReference>
<evidence type="ECO:0000313" key="9">
    <source>
        <dbReference type="Proteomes" id="UP000199119"/>
    </source>
</evidence>
<dbReference type="Proteomes" id="UP000199119">
    <property type="component" value="Unassembled WGS sequence"/>
</dbReference>
<keyword evidence="4 7" id="KW-0456">Lyase</keyword>
<dbReference type="GO" id="GO:0004089">
    <property type="term" value="F:carbonate dehydratase activity"/>
    <property type="evidence" value="ECO:0007669"/>
    <property type="project" value="UniProtKB-UniRule"/>
</dbReference>
<evidence type="ECO:0000256" key="7">
    <source>
        <dbReference type="RuleBase" id="RU003956"/>
    </source>
</evidence>
<feature type="binding site" evidence="6">
    <location>
        <position position="120"/>
    </location>
    <ligand>
        <name>Zn(2+)</name>
        <dbReference type="ChEBI" id="CHEBI:29105"/>
    </ligand>
</feature>
<dbReference type="PROSITE" id="PS00705">
    <property type="entry name" value="PROK_CO2_ANHYDRASE_2"/>
    <property type="match status" value="1"/>
</dbReference>
<dbReference type="GO" id="GO:0008270">
    <property type="term" value="F:zinc ion binding"/>
    <property type="evidence" value="ECO:0007669"/>
    <property type="project" value="UniProtKB-UniRule"/>
</dbReference>
<reference evidence="9" key="1">
    <citation type="submission" date="2016-10" db="EMBL/GenBank/DDBJ databases">
        <authorList>
            <person name="Varghese N."/>
            <person name="Submissions S."/>
        </authorList>
    </citation>
    <scope>NUCLEOTIDE SEQUENCE [LARGE SCALE GENOMIC DNA]</scope>
    <source>
        <strain evidence="9">DSM 27981</strain>
    </source>
</reference>
<keyword evidence="3 6" id="KW-0862">Zinc</keyword>
<dbReference type="STRING" id="1177982.SAMN04489711_108125"/>
<feature type="binding site" evidence="6">
    <location>
        <position position="61"/>
    </location>
    <ligand>
        <name>Zn(2+)</name>
        <dbReference type="ChEBI" id="CHEBI:29105"/>
    </ligand>
</feature>
<dbReference type="EMBL" id="FONX01000008">
    <property type="protein sequence ID" value="SFE96296.1"/>
    <property type="molecule type" value="Genomic_DNA"/>
</dbReference>
<dbReference type="InterPro" id="IPR015892">
    <property type="entry name" value="Carbonic_anhydrase_CS"/>
</dbReference>
<dbReference type="FunFam" id="3.40.1050.10:FF:000001">
    <property type="entry name" value="Carbonic anhydrase"/>
    <property type="match status" value="1"/>
</dbReference>
<dbReference type="EC" id="4.2.1.1" evidence="7"/>
<evidence type="ECO:0000256" key="6">
    <source>
        <dbReference type="PIRSR" id="PIRSR601765-1"/>
    </source>
</evidence>
<evidence type="ECO:0000256" key="2">
    <source>
        <dbReference type="ARBA" id="ARBA00022723"/>
    </source>
</evidence>
<evidence type="ECO:0000256" key="5">
    <source>
        <dbReference type="ARBA" id="ARBA00048348"/>
    </source>
</evidence>
<evidence type="ECO:0000256" key="4">
    <source>
        <dbReference type="ARBA" id="ARBA00023239"/>
    </source>
</evidence>
<feature type="binding site" evidence="6">
    <location>
        <position position="63"/>
    </location>
    <ligand>
        <name>Zn(2+)</name>
        <dbReference type="ChEBI" id="CHEBI:29105"/>
    </ligand>
</feature>
<evidence type="ECO:0000313" key="8">
    <source>
        <dbReference type="EMBL" id="SFE96296.1"/>
    </source>
</evidence>
<dbReference type="NCBIfam" id="NF007756">
    <property type="entry name" value="PRK10437.1"/>
    <property type="match status" value="1"/>
</dbReference>
<dbReference type="PANTHER" id="PTHR11002:SF76">
    <property type="entry name" value="CARBONIC ANHYDRASE"/>
    <property type="match status" value="1"/>
</dbReference>
<comment type="cofactor">
    <cofactor evidence="6">
        <name>Zn(2+)</name>
        <dbReference type="ChEBI" id="CHEBI:29105"/>
    </cofactor>
    <text evidence="6">Binds 1 zinc ion per subunit.</text>
</comment>
<dbReference type="SUPFAM" id="SSF53056">
    <property type="entry name" value="beta-carbonic anhydrase, cab"/>
    <property type="match status" value="1"/>
</dbReference>
<dbReference type="InterPro" id="IPR036874">
    <property type="entry name" value="Carbonic_anhydrase_sf"/>
</dbReference>
<dbReference type="CDD" id="cd00883">
    <property type="entry name" value="beta_CA_cladeA"/>
    <property type="match status" value="1"/>
</dbReference>
<accession>A0A1I2EV05</accession>
<dbReference type="AlphaFoldDB" id="A0A1I2EV05"/>
<dbReference type="InterPro" id="IPR001765">
    <property type="entry name" value="Carbonic_anhydrase"/>
</dbReference>
<dbReference type="PROSITE" id="PS00704">
    <property type="entry name" value="PROK_CO2_ANHYDRASE_1"/>
    <property type="match status" value="1"/>
</dbReference>
<keyword evidence="9" id="KW-1185">Reference proteome</keyword>
<keyword evidence="2 6" id="KW-0479">Metal-binding</keyword>
<gene>
    <name evidence="8" type="ORF">SAMN04489711_108125</name>
</gene>
<dbReference type="Gene3D" id="3.40.1050.10">
    <property type="entry name" value="Carbonic anhydrase"/>
    <property type="match status" value="1"/>
</dbReference>
<feature type="binding site" evidence="6">
    <location>
        <position position="117"/>
    </location>
    <ligand>
        <name>Zn(2+)</name>
        <dbReference type="ChEBI" id="CHEBI:29105"/>
    </ligand>
</feature>
<name>A0A1I2EV05_9BURK</name>
<comment type="catalytic activity">
    <reaction evidence="5 7">
        <text>hydrogencarbonate + H(+) = CO2 + H2O</text>
        <dbReference type="Rhea" id="RHEA:10748"/>
        <dbReference type="ChEBI" id="CHEBI:15377"/>
        <dbReference type="ChEBI" id="CHEBI:15378"/>
        <dbReference type="ChEBI" id="CHEBI:16526"/>
        <dbReference type="ChEBI" id="CHEBI:17544"/>
        <dbReference type="EC" id="4.2.1.1"/>
    </reaction>
</comment>
<dbReference type="SMART" id="SM00947">
    <property type="entry name" value="Pro_CA"/>
    <property type="match status" value="1"/>
</dbReference>
<evidence type="ECO:0000256" key="3">
    <source>
        <dbReference type="ARBA" id="ARBA00022833"/>
    </source>
</evidence>
<proteinExistence type="inferred from homology"/>
<protein>
    <recommendedName>
        <fullName evidence="7">Carbonic anhydrase</fullName>
        <ecNumber evidence="7">4.2.1.1</ecNumber>
    </recommendedName>
    <alternativeName>
        <fullName evidence="7">Carbonate dehydratase</fullName>
    </alternativeName>
</protein>
<organism evidence="8 9">
    <name type="scientific">Paracidovorax wautersii</name>
    <dbReference type="NCBI Taxonomy" id="1177982"/>
    <lineage>
        <taxon>Bacteria</taxon>
        <taxon>Pseudomonadati</taxon>
        <taxon>Pseudomonadota</taxon>
        <taxon>Betaproteobacteria</taxon>
        <taxon>Burkholderiales</taxon>
        <taxon>Comamonadaceae</taxon>
        <taxon>Paracidovorax</taxon>
    </lineage>
</organism>
<dbReference type="PANTHER" id="PTHR11002">
    <property type="entry name" value="CARBONIC ANHYDRASE"/>
    <property type="match status" value="1"/>
</dbReference>
<evidence type="ECO:0000256" key="1">
    <source>
        <dbReference type="ARBA" id="ARBA00006217"/>
    </source>
</evidence>
<comment type="similarity">
    <text evidence="1 7">Belongs to the beta-class carbonic anhydrase family.</text>
</comment>